<name>A0A9W8NXB0_9AGAR</name>
<keyword evidence="1" id="KW-0472">Membrane</keyword>
<comment type="caution">
    <text evidence="2">The sequence shown here is derived from an EMBL/GenBank/DDBJ whole genome shotgun (WGS) entry which is preliminary data.</text>
</comment>
<gene>
    <name evidence="2" type="ORF">DFH05DRAFT_1254655</name>
</gene>
<dbReference type="Proteomes" id="UP001142393">
    <property type="component" value="Unassembled WGS sequence"/>
</dbReference>
<dbReference type="EMBL" id="JANVFU010000009">
    <property type="protein sequence ID" value="KAJ3742775.1"/>
    <property type="molecule type" value="Genomic_DNA"/>
</dbReference>
<dbReference type="AlphaFoldDB" id="A0A9W8NXB0"/>
<sequence>MYEDLCTDGRLQFFPLYLLWGSLSLHWISLDKPEVRGFYQHRGCLSGVLPADIHGSPVGQWIHWHNLEGYNVAWYSLCFALWAEFIVVLDQRECATVSYSEQ</sequence>
<reference evidence="2 3" key="1">
    <citation type="journal article" date="2023" name="Proc. Natl. Acad. Sci. U.S.A.">
        <title>A global phylogenomic analysis of the shiitake genus Lentinula.</title>
        <authorList>
            <person name="Sierra-Patev S."/>
            <person name="Min B."/>
            <person name="Naranjo-Ortiz M."/>
            <person name="Looney B."/>
            <person name="Konkel Z."/>
            <person name="Slot J.C."/>
            <person name="Sakamoto Y."/>
            <person name="Steenwyk J.L."/>
            <person name="Rokas A."/>
            <person name="Carro J."/>
            <person name="Camarero S."/>
            <person name="Ferreira P."/>
            <person name="Molpeceres G."/>
            <person name="Ruiz-Duenas F.J."/>
            <person name="Serrano A."/>
            <person name="Henrissat B."/>
            <person name="Drula E."/>
            <person name="Hughes K.W."/>
            <person name="Mata J.L."/>
            <person name="Ishikawa N.K."/>
            <person name="Vargas-Isla R."/>
            <person name="Ushijima S."/>
            <person name="Smith C.A."/>
            <person name="Donoghue J."/>
            <person name="Ahrendt S."/>
            <person name="Andreopoulos W."/>
            <person name="He G."/>
            <person name="LaButti K."/>
            <person name="Lipzen A."/>
            <person name="Ng V."/>
            <person name="Riley R."/>
            <person name="Sandor L."/>
            <person name="Barry K."/>
            <person name="Martinez A.T."/>
            <person name="Xiao Y."/>
            <person name="Gibbons J.G."/>
            <person name="Terashima K."/>
            <person name="Grigoriev I.V."/>
            <person name="Hibbett D."/>
        </authorList>
    </citation>
    <scope>NUCLEOTIDE SEQUENCE [LARGE SCALE GENOMIC DNA]</scope>
    <source>
        <strain evidence="2 3">TFB7810</strain>
    </source>
</reference>
<organism evidence="2 3">
    <name type="scientific">Lentinula detonsa</name>
    <dbReference type="NCBI Taxonomy" id="2804962"/>
    <lineage>
        <taxon>Eukaryota</taxon>
        <taxon>Fungi</taxon>
        <taxon>Dikarya</taxon>
        <taxon>Basidiomycota</taxon>
        <taxon>Agaricomycotina</taxon>
        <taxon>Agaricomycetes</taxon>
        <taxon>Agaricomycetidae</taxon>
        <taxon>Agaricales</taxon>
        <taxon>Marasmiineae</taxon>
        <taxon>Omphalotaceae</taxon>
        <taxon>Lentinula</taxon>
    </lineage>
</organism>
<keyword evidence="3" id="KW-1185">Reference proteome</keyword>
<accession>A0A9W8NXB0</accession>
<protein>
    <submittedName>
        <fullName evidence="2">Uncharacterized protein</fullName>
    </submittedName>
</protein>
<evidence type="ECO:0000313" key="2">
    <source>
        <dbReference type="EMBL" id="KAJ3742775.1"/>
    </source>
</evidence>
<proteinExistence type="predicted"/>
<keyword evidence="1" id="KW-1133">Transmembrane helix</keyword>
<feature type="transmembrane region" description="Helical" evidence="1">
    <location>
        <begin position="12"/>
        <end position="30"/>
    </location>
</feature>
<keyword evidence="1" id="KW-0812">Transmembrane</keyword>
<evidence type="ECO:0000256" key="1">
    <source>
        <dbReference type="SAM" id="Phobius"/>
    </source>
</evidence>
<evidence type="ECO:0000313" key="3">
    <source>
        <dbReference type="Proteomes" id="UP001142393"/>
    </source>
</evidence>